<protein>
    <submittedName>
        <fullName evidence="1">Uncharacterized protein</fullName>
    </submittedName>
</protein>
<dbReference type="EMBL" id="JACHEK010000007">
    <property type="protein sequence ID" value="MBB6145630.1"/>
    <property type="molecule type" value="Genomic_DNA"/>
</dbReference>
<dbReference type="RefSeq" id="WP_050060677.1">
    <property type="nucleotide sequence ID" value="NZ_JACHEK010000007.1"/>
</dbReference>
<evidence type="ECO:0000313" key="1">
    <source>
        <dbReference type="EMBL" id="MBB6145630.1"/>
    </source>
</evidence>
<gene>
    <name evidence="1" type="ORF">HNQ77_003591</name>
</gene>
<proteinExistence type="predicted"/>
<keyword evidence="2" id="KW-1185">Reference proteome</keyword>
<dbReference type="OrthoDB" id="121471at2"/>
<sequence>MENSKIEKFGLNELTNLRNELMESGLDSFQGAQVLSSFLSGRGYGIGTEQARAAVLRLEHNGFSYDRMQQELERVALVM</sequence>
<name>A0A841JWU9_9BACT</name>
<accession>A0A841JWU9</accession>
<evidence type="ECO:0000313" key="2">
    <source>
        <dbReference type="Proteomes" id="UP000538666"/>
    </source>
</evidence>
<dbReference type="Proteomes" id="UP000538666">
    <property type="component" value="Unassembled WGS sequence"/>
</dbReference>
<comment type="caution">
    <text evidence="1">The sequence shown here is derived from an EMBL/GenBank/DDBJ whole genome shotgun (WGS) entry which is preliminary data.</text>
</comment>
<dbReference type="AlphaFoldDB" id="A0A841JWU9"/>
<organism evidence="1 2">
    <name type="scientific">Silvibacterium bohemicum</name>
    <dbReference type="NCBI Taxonomy" id="1577686"/>
    <lineage>
        <taxon>Bacteria</taxon>
        <taxon>Pseudomonadati</taxon>
        <taxon>Acidobacteriota</taxon>
        <taxon>Terriglobia</taxon>
        <taxon>Terriglobales</taxon>
        <taxon>Acidobacteriaceae</taxon>
        <taxon>Silvibacterium</taxon>
    </lineage>
</organism>
<reference evidence="1 2" key="1">
    <citation type="submission" date="2020-08" db="EMBL/GenBank/DDBJ databases">
        <title>Genomic Encyclopedia of Type Strains, Phase IV (KMG-IV): sequencing the most valuable type-strain genomes for metagenomic binning, comparative biology and taxonomic classification.</title>
        <authorList>
            <person name="Goeker M."/>
        </authorList>
    </citation>
    <scope>NUCLEOTIDE SEQUENCE [LARGE SCALE GENOMIC DNA]</scope>
    <source>
        <strain evidence="1 2">DSM 103733</strain>
    </source>
</reference>